<name>A0A7X2XUR5_9LACO</name>
<dbReference type="InterPro" id="IPR029044">
    <property type="entry name" value="Nucleotide-diphossugar_trans"/>
</dbReference>
<feature type="transmembrane region" description="Helical" evidence="1">
    <location>
        <begin position="237"/>
        <end position="258"/>
    </location>
</feature>
<keyword evidence="3" id="KW-0808">Transferase</keyword>
<accession>A0A7X2XUR5</accession>
<keyword evidence="1" id="KW-1133">Transmembrane helix</keyword>
<dbReference type="GO" id="GO:0005886">
    <property type="term" value="C:plasma membrane"/>
    <property type="evidence" value="ECO:0007669"/>
    <property type="project" value="TreeGrafter"/>
</dbReference>
<dbReference type="GO" id="GO:0016740">
    <property type="term" value="F:transferase activity"/>
    <property type="evidence" value="ECO:0007669"/>
    <property type="project" value="UniProtKB-KW"/>
</dbReference>
<dbReference type="Pfam" id="PF00535">
    <property type="entry name" value="Glycos_transf_2"/>
    <property type="match status" value="1"/>
</dbReference>
<dbReference type="RefSeq" id="WP_155431162.1">
    <property type="nucleotide sequence ID" value="NZ_WNJO01000004.1"/>
</dbReference>
<dbReference type="PANTHER" id="PTHR48090:SF8">
    <property type="entry name" value="GLYCOSYLTRANSFERASE CSBB-RELATED"/>
    <property type="match status" value="1"/>
</dbReference>
<dbReference type="InterPro" id="IPR001173">
    <property type="entry name" value="Glyco_trans_2-like"/>
</dbReference>
<gene>
    <name evidence="3" type="ORF">GM612_04325</name>
</gene>
<evidence type="ECO:0000256" key="1">
    <source>
        <dbReference type="SAM" id="Phobius"/>
    </source>
</evidence>
<evidence type="ECO:0000259" key="2">
    <source>
        <dbReference type="Pfam" id="PF00535"/>
    </source>
</evidence>
<evidence type="ECO:0000313" key="4">
    <source>
        <dbReference type="Proteomes" id="UP000466388"/>
    </source>
</evidence>
<dbReference type="EMBL" id="WNJO01000004">
    <property type="protein sequence ID" value="MTV81875.1"/>
    <property type="molecule type" value="Genomic_DNA"/>
</dbReference>
<reference evidence="3 4" key="1">
    <citation type="submission" date="2019-11" db="EMBL/GenBank/DDBJ databases">
        <title>Lactobacillus sp. nov. CRM56-3, isolated from fermented tea leaves.</title>
        <authorList>
            <person name="Phuengjayaem S."/>
            <person name="Tanasupawat S."/>
        </authorList>
    </citation>
    <scope>NUCLEOTIDE SEQUENCE [LARGE SCALE GENOMIC DNA]</scope>
    <source>
        <strain evidence="3 4">CRM56-3</strain>
    </source>
</reference>
<feature type="transmembrane region" description="Helical" evidence="1">
    <location>
        <begin position="270"/>
        <end position="291"/>
    </location>
</feature>
<evidence type="ECO:0000313" key="3">
    <source>
        <dbReference type="EMBL" id="MTV81875.1"/>
    </source>
</evidence>
<dbReference type="CDD" id="cd04187">
    <property type="entry name" value="DPM1_like_bac"/>
    <property type="match status" value="1"/>
</dbReference>
<dbReference type="InterPro" id="IPR050256">
    <property type="entry name" value="Glycosyltransferase_2"/>
</dbReference>
<sequence length="314" mass="35772">MKTISIVVPCYNEEAAIPIFYRTIESILLTFCEKETEMYRWEYWFVNDGSTDKSLDQMKIINASAPHQVHFVDFSRNFGKEAALKAGLEQAKGDYVAVMDVDLQDPPELLPQMIRILNTTDNDVVATKRGDRKGEPKVRSWLSNLFYKLINHISQVKMQPGVRDYRLMRRAVVKAVLALPESNRFSKGIFSWVGFKTETITFKNRPRVAGETHWSMRQLLDYSLGGILDYSELPLTLASWGGISAFVLAIIGMVTVVVRKMMFGDPTMGWASLVSIILFVGGIQLFSLGIIGKYISKIYLETKHRPAFLIREKR</sequence>
<feature type="domain" description="Glycosyltransferase 2-like" evidence="2">
    <location>
        <begin position="5"/>
        <end position="176"/>
    </location>
</feature>
<keyword evidence="4" id="KW-1185">Reference proteome</keyword>
<proteinExistence type="predicted"/>
<dbReference type="PANTHER" id="PTHR48090">
    <property type="entry name" value="UNDECAPRENYL-PHOSPHATE 4-DEOXY-4-FORMAMIDO-L-ARABINOSE TRANSFERASE-RELATED"/>
    <property type="match status" value="1"/>
</dbReference>
<organism evidence="3 4">
    <name type="scientific">Secundilactobacillus folii</name>
    <dbReference type="NCBI Taxonomy" id="2678357"/>
    <lineage>
        <taxon>Bacteria</taxon>
        <taxon>Bacillati</taxon>
        <taxon>Bacillota</taxon>
        <taxon>Bacilli</taxon>
        <taxon>Lactobacillales</taxon>
        <taxon>Lactobacillaceae</taxon>
        <taxon>Secundilactobacillus</taxon>
    </lineage>
</organism>
<keyword evidence="1" id="KW-0472">Membrane</keyword>
<dbReference type="Proteomes" id="UP000466388">
    <property type="component" value="Unassembled WGS sequence"/>
</dbReference>
<dbReference type="Gene3D" id="3.90.550.10">
    <property type="entry name" value="Spore Coat Polysaccharide Biosynthesis Protein SpsA, Chain A"/>
    <property type="match status" value="1"/>
</dbReference>
<dbReference type="SUPFAM" id="SSF53448">
    <property type="entry name" value="Nucleotide-diphospho-sugar transferases"/>
    <property type="match status" value="1"/>
</dbReference>
<comment type="caution">
    <text evidence="3">The sequence shown here is derived from an EMBL/GenBank/DDBJ whole genome shotgun (WGS) entry which is preliminary data.</text>
</comment>
<dbReference type="AlphaFoldDB" id="A0A7X2XUR5"/>
<protein>
    <submittedName>
        <fullName evidence="3">Glycosyltransferase</fullName>
    </submittedName>
</protein>
<keyword evidence="1" id="KW-0812">Transmembrane</keyword>